<dbReference type="InterPro" id="IPR013229">
    <property type="entry name" value="PEGA"/>
</dbReference>
<dbReference type="AlphaFoldDB" id="A0A1F6N080"/>
<evidence type="ECO:0000313" key="4">
    <source>
        <dbReference type="Proteomes" id="UP000177040"/>
    </source>
</evidence>
<evidence type="ECO:0000259" key="2">
    <source>
        <dbReference type="Pfam" id="PF08308"/>
    </source>
</evidence>
<evidence type="ECO:0000256" key="1">
    <source>
        <dbReference type="SAM" id="Phobius"/>
    </source>
</evidence>
<comment type="caution">
    <text evidence="3">The sequence shown here is derived from an EMBL/GenBank/DDBJ whole genome shotgun (WGS) entry which is preliminary data.</text>
</comment>
<proteinExistence type="predicted"/>
<keyword evidence="1" id="KW-0812">Transmembrane</keyword>
<keyword evidence="1" id="KW-1133">Transmembrane helix</keyword>
<dbReference type="Pfam" id="PF08308">
    <property type="entry name" value="PEGA"/>
    <property type="match status" value="1"/>
</dbReference>
<sequence length="442" mass="50078">MKTRSNDPLITHLTQFKRRFIMICLITVFFVLSPMIIMYTAGLRFNFQTKKLESTGALNIDIEPKNADILINDIRITQSMPIRLTSLVPGTYRVSISQTGFHSLKKDFSVHSGETTYLKDTNLFKVTEPQKIARLDNPITKLWLNDSTIPLIYGYYNVSSTQFMFKISGSDYSETPLASEANFSCSASKRYCAIFTKAENTLTIIDTLNSANQRIVTVASSSNQLLWNHFYKSPLLFIGTNKKITQLNSNYSLTELAARNASIWFVADNQTAWIYSSGTIQNLNDPKQNFSFSHNQSLEEIIDIRNDFALLKTSKDIFLIKNPGQTNQTEKNIGAGKWEYHAPTKEWRLVSPWEITSIYNNGASTVLYRSDSTIQSAHSLDKNGLILIVANNKLIAFNPGYYLSQELAEFETIEAVDTDENERIIAVAGTWRGERGIYTLAY</sequence>
<gene>
    <name evidence="3" type="ORF">A2983_01525</name>
</gene>
<dbReference type="Proteomes" id="UP000177040">
    <property type="component" value="Unassembled WGS sequence"/>
</dbReference>
<organism evidence="3 4">
    <name type="scientific">Candidatus Magasanikbacteria bacterium RIFCSPLOWO2_01_FULL_40_15</name>
    <dbReference type="NCBI Taxonomy" id="1798686"/>
    <lineage>
        <taxon>Bacteria</taxon>
        <taxon>Candidatus Magasanikiibacteriota</taxon>
    </lineage>
</organism>
<keyword evidence="1" id="KW-0472">Membrane</keyword>
<dbReference type="EMBL" id="MFQH01000024">
    <property type="protein sequence ID" value="OGH77365.1"/>
    <property type="molecule type" value="Genomic_DNA"/>
</dbReference>
<feature type="transmembrane region" description="Helical" evidence="1">
    <location>
        <begin position="20"/>
        <end position="41"/>
    </location>
</feature>
<protein>
    <recommendedName>
        <fullName evidence="2">PEGA domain-containing protein</fullName>
    </recommendedName>
</protein>
<accession>A0A1F6N080</accession>
<feature type="domain" description="PEGA" evidence="2">
    <location>
        <begin position="56"/>
        <end position="118"/>
    </location>
</feature>
<evidence type="ECO:0000313" key="3">
    <source>
        <dbReference type="EMBL" id="OGH77365.1"/>
    </source>
</evidence>
<name>A0A1F6N080_9BACT</name>
<reference evidence="3 4" key="1">
    <citation type="journal article" date="2016" name="Nat. Commun.">
        <title>Thousands of microbial genomes shed light on interconnected biogeochemical processes in an aquifer system.</title>
        <authorList>
            <person name="Anantharaman K."/>
            <person name="Brown C.T."/>
            <person name="Hug L.A."/>
            <person name="Sharon I."/>
            <person name="Castelle C.J."/>
            <person name="Probst A.J."/>
            <person name="Thomas B.C."/>
            <person name="Singh A."/>
            <person name="Wilkins M.J."/>
            <person name="Karaoz U."/>
            <person name="Brodie E.L."/>
            <person name="Williams K.H."/>
            <person name="Hubbard S.S."/>
            <person name="Banfield J.F."/>
        </authorList>
    </citation>
    <scope>NUCLEOTIDE SEQUENCE [LARGE SCALE GENOMIC DNA]</scope>
</reference>